<dbReference type="PANTHER" id="PTHR34216:SF3">
    <property type="entry name" value="POLY-BETA-1,6-N-ACETYL-D-GLUCOSAMINE N-DEACETYLASE"/>
    <property type="match status" value="1"/>
</dbReference>
<comment type="subcellular location">
    <subcellularLocation>
        <location evidence="1">Secreted</location>
    </subcellularLocation>
</comment>
<keyword evidence="7" id="KW-1185">Reference proteome</keyword>
<protein>
    <submittedName>
        <fullName evidence="6">Poly-beta-1,6-N-acetyl-D-glucosamine N-deacetylase</fullName>
        <ecNumber evidence="6">3.5.1.-</ecNumber>
    </submittedName>
</protein>
<dbReference type="PROSITE" id="PS51677">
    <property type="entry name" value="NODB"/>
    <property type="match status" value="1"/>
</dbReference>
<evidence type="ECO:0000259" key="5">
    <source>
        <dbReference type="PROSITE" id="PS51677"/>
    </source>
</evidence>
<dbReference type="GO" id="GO:0016810">
    <property type="term" value="F:hydrolase activity, acting on carbon-nitrogen (but not peptide) bonds"/>
    <property type="evidence" value="ECO:0007669"/>
    <property type="project" value="InterPro"/>
</dbReference>
<reference evidence="6 7" key="1">
    <citation type="submission" date="2018-10" db="EMBL/GenBank/DDBJ databases">
        <authorList>
            <consortium name="Molecular Microbiology and Infection Unit (UMMI)"/>
            <person name="Machado M."/>
        </authorList>
    </citation>
    <scope>NUCLEOTIDE SEQUENCE [LARGE SCALE GENOMIC DNA]</scope>
    <source>
        <strain evidence="6">FMV2238.02</strain>
    </source>
</reference>
<dbReference type="Pfam" id="PF01522">
    <property type="entry name" value="Polysacc_deac_1"/>
    <property type="match status" value="1"/>
</dbReference>
<dbReference type="RefSeq" id="WP_125073952.1">
    <property type="nucleotide sequence ID" value="NZ_CP053792.1"/>
</dbReference>
<keyword evidence="2" id="KW-0732">Signal</keyword>
<dbReference type="SUPFAM" id="SSF88713">
    <property type="entry name" value="Glycoside hydrolase/deacetylase"/>
    <property type="match status" value="1"/>
</dbReference>
<evidence type="ECO:0000256" key="3">
    <source>
        <dbReference type="SAM" id="MobiDB-lite"/>
    </source>
</evidence>
<dbReference type="EMBL" id="UXEP01000007">
    <property type="protein sequence ID" value="VDC42171.1"/>
    <property type="molecule type" value="Genomic_DNA"/>
</dbReference>
<dbReference type="CDD" id="cd10918">
    <property type="entry name" value="CE4_NodB_like_5s_6s"/>
    <property type="match status" value="1"/>
</dbReference>
<dbReference type="AlphaFoldDB" id="A0A3P5Y0Z6"/>
<feature type="transmembrane region" description="Helical" evidence="4">
    <location>
        <begin position="12"/>
        <end position="36"/>
    </location>
</feature>
<sequence length="322" mass="35834" precursor="true">MNNRHKRRQKRKAFTVINLMLLLACTLGLALIFYLYQNHSKLSLSKVSQAIPKVSLVTPKKTTPKVSKSTKTSKTTASKTQQTNHHQVTWTKQEAAVKVPILMYHAVHVMAPEEAANANLIVAPDLFEQQIKTMKEAGYYFLSPEEAYRALSSNELPAKKVVWLTFDDSMIDFYRVAFPILKKHGIKATNNVITGLTEVGSVANLTIDQMKEMKQSGMSFQDHTVNHPDLEQSSPETQTSEMKDSKDYLDKELNQETIAIAYPAGRYSDTTLQIAASLNYKLGVTTNEGVASATDGLLSLNRIRILPSTSPETLLAAMGQKD</sequence>
<name>A0A3P5Y0Z6_STRCB</name>
<accession>A0A3P5Y0Z6</accession>
<feature type="compositionally biased region" description="Polar residues" evidence="3">
    <location>
        <begin position="231"/>
        <end position="240"/>
    </location>
</feature>
<evidence type="ECO:0000256" key="1">
    <source>
        <dbReference type="ARBA" id="ARBA00004613"/>
    </source>
</evidence>
<dbReference type="InterPro" id="IPR011330">
    <property type="entry name" value="Glyco_hydro/deAcase_b/a-brl"/>
</dbReference>
<evidence type="ECO:0000256" key="2">
    <source>
        <dbReference type="ARBA" id="ARBA00022729"/>
    </source>
</evidence>
<feature type="compositionally biased region" description="Low complexity" evidence="3">
    <location>
        <begin position="61"/>
        <end position="80"/>
    </location>
</feature>
<dbReference type="InterPro" id="IPR002509">
    <property type="entry name" value="NODB_dom"/>
</dbReference>
<dbReference type="GO" id="GO:0005576">
    <property type="term" value="C:extracellular region"/>
    <property type="evidence" value="ECO:0007669"/>
    <property type="project" value="UniProtKB-SubCell"/>
</dbReference>
<organism evidence="6 7">
    <name type="scientific">Streptococcus canis</name>
    <dbReference type="NCBI Taxonomy" id="1329"/>
    <lineage>
        <taxon>Bacteria</taxon>
        <taxon>Bacillati</taxon>
        <taxon>Bacillota</taxon>
        <taxon>Bacilli</taxon>
        <taxon>Lactobacillales</taxon>
        <taxon>Streptococcaceae</taxon>
        <taxon>Streptococcus</taxon>
    </lineage>
</organism>
<dbReference type="PROSITE" id="PS51257">
    <property type="entry name" value="PROKAR_LIPOPROTEIN"/>
    <property type="match status" value="1"/>
</dbReference>
<feature type="region of interest" description="Disordered" evidence="3">
    <location>
        <begin position="221"/>
        <end position="245"/>
    </location>
</feature>
<proteinExistence type="predicted"/>
<feature type="region of interest" description="Disordered" evidence="3">
    <location>
        <begin position="61"/>
        <end position="89"/>
    </location>
</feature>
<evidence type="ECO:0000313" key="7">
    <source>
        <dbReference type="Proteomes" id="UP000280759"/>
    </source>
</evidence>
<dbReference type="Gene3D" id="3.20.20.370">
    <property type="entry name" value="Glycoside hydrolase/deacetylase"/>
    <property type="match status" value="1"/>
</dbReference>
<dbReference type="PANTHER" id="PTHR34216">
    <property type="match status" value="1"/>
</dbReference>
<dbReference type="Proteomes" id="UP000280759">
    <property type="component" value="Unassembled WGS sequence"/>
</dbReference>
<keyword evidence="4" id="KW-1133">Transmembrane helix</keyword>
<keyword evidence="4" id="KW-0812">Transmembrane</keyword>
<feature type="domain" description="NodB homology" evidence="5">
    <location>
        <begin position="160"/>
        <end position="322"/>
    </location>
</feature>
<dbReference type="GO" id="GO:0005975">
    <property type="term" value="P:carbohydrate metabolic process"/>
    <property type="evidence" value="ECO:0007669"/>
    <property type="project" value="InterPro"/>
</dbReference>
<evidence type="ECO:0000256" key="4">
    <source>
        <dbReference type="SAM" id="Phobius"/>
    </source>
</evidence>
<evidence type="ECO:0000313" key="6">
    <source>
        <dbReference type="EMBL" id="VDC42171.1"/>
    </source>
</evidence>
<gene>
    <name evidence="6" type="primary">icaB</name>
    <name evidence="6" type="ORF">FMV2238Y02_06090</name>
</gene>
<keyword evidence="6" id="KW-0378">Hydrolase</keyword>
<dbReference type="InterPro" id="IPR051398">
    <property type="entry name" value="Polysacch_Deacetylase"/>
</dbReference>
<keyword evidence="4" id="KW-0472">Membrane</keyword>
<dbReference type="EC" id="3.5.1.-" evidence="6"/>